<comment type="subcellular location">
    <subcellularLocation>
        <location evidence="1">Cytoplasm</location>
        <location evidence="1">Cytoskeleton</location>
        <location evidence="1">Cilium basal body</location>
    </subcellularLocation>
</comment>
<evidence type="ECO:0000313" key="9">
    <source>
        <dbReference type="EMBL" id="SSX33386.1"/>
    </source>
</evidence>
<keyword evidence="2" id="KW-0963">Cytoplasm</keyword>
<name>A0A336MT48_CULSO</name>
<accession>A0A336MT48</accession>
<dbReference type="PROSITE" id="PS51381">
    <property type="entry name" value="C2_B9"/>
    <property type="match status" value="1"/>
</dbReference>
<evidence type="ECO:0000256" key="2">
    <source>
        <dbReference type="ARBA" id="ARBA00022490"/>
    </source>
</evidence>
<comment type="similarity">
    <text evidence="6">Belongs to the B9D family.</text>
</comment>
<dbReference type="Pfam" id="PF25752">
    <property type="entry name" value="DUF1619_N"/>
    <property type="match status" value="1"/>
</dbReference>
<sequence>MAEIHLIGQILDAVNFEEPNLFCKWSIQISKFCKVIEGHSEAVTCTNRSRFEENLSVFASPIDLHLSCRSVHGWPKIHIEVYSVDGLEKCHPIGFGFAHIPIKAGYQLLEVPTWKIATSNILDTFQDKFHSGGLTVEKTDLIYSGIERYKLKTESAGTVRVELMVILKNLGKFVKPSQLEGNVTTTTQLPITSTVAEITTIGNSSNPENVTLIENVTSLATTTTGPPTTPLATQLTSVASPNETSTEPSVKFKQFSGYINRRAEKKVKDYFCSCDFQINVCEINCCCDLDCSKSSLQFFDCSSEKFNIQEYDYYGKLEDCSISGGLLCVSHSNAKKRDKTFYDPSRRKIATHRSWPKIFESDSGNEPQKFDHYKINDFILIFNETSEMIQKMSIPQNLSPHNKCFINEPTTFLIDSHSSCHLMSLQDFTNLIEMWNHVKILKFPVVTSMEYHCTNESCSNVTLNHNYVNYTFSGVDKIKVNFIIWHNFTHIVNNTELNITHISHQFELLPGERVIEFNVNFKSIEEKNFEMFPLMSGLPGYIKEMPLLITKKVTFTNYTQENKEFVLDFFVFYNQTEHYNANRTLKLPVSQNGNCILDSNSYQLVNFGEMLHRKCHVPFKIDAQNISSELNFTEICQEYQLKIFSFLLNTHDFNTENFTSNIFVSQYGHAKNKSDAWIPFKFVNAPSSDQESVTGNWRQDTKSTFTCSNMVINVKYEFFYGKLRMAGIEHQNIIKEAYINFGPRLDLHFNINDVRVPVFVQTQFYDLTGKVSGASKIRLGLIYMGFVIMSFFLL</sequence>
<dbReference type="PANTHER" id="PTHR12968">
    <property type="entry name" value="B9 DOMAIN-CONTAINING"/>
    <property type="match status" value="1"/>
</dbReference>
<organism evidence="9">
    <name type="scientific">Culicoides sonorensis</name>
    <name type="common">Biting midge</name>
    <dbReference type="NCBI Taxonomy" id="179676"/>
    <lineage>
        <taxon>Eukaryota</taxon>
        <taxon>Metazoa</taxon>
        <taxon>Ecdysozoa</taxon>
        <taxon>Arthropoda</taxon>
        <taxon>Hexapoda</taxon>
        <taxon>Insecta</taxon>
        <taxon>Pterygota</taxon>
        <taxon>Neoptera</taxon>
        <taxon>Endopterygota</taxon>
        <taxon>Diptera</taxon>
        <taxon>Nematocera</taxon>
        <taxon>Chironomoidea</taxon>
        <taxon>Ceratopogonidae</taxon>
        <taxon>Ceratopogoninae</taxon>
        <taxon>Culicoides</taxon>
        <taxon>Monoculicoides</taxon>
    </lineage>
</organism>
<dbReference type="InterPro" id="IPR057724">
    <property type="entry name" value="TCTN1-3_N"/>
</dbReference>
<reference evidence="9" key="1">
    <citation type="submission" date="2018-07" db="EMBL/GenBank/DDBJ databases">
        <authorList>
            <person name="Quirk P.G."/>
            <person name="Krulwich T.A."/>
        </authorList>
    </citation>
    <scope>NUCLEOTIDE SEQUENCE</scope>
</reference>
<evidence type="ECO:0000256" key="3">
    <source>
        <dbReference type="ARBA" id="ARBA00022794"/>
    </source>
</evidence>
<keyword evidence="4" id="KW-0206">Cytoskeleton</keyword>
<dbReference type="AlphaFoldDB" id="A0A336MT48"/>
<evidence type="ECO:0000256" key="1">
    <source>
        <dbReference type="ARBA" id="ARBA00004120"/>
    </source>
</evidence>
<proteinExistence type="inferred from homology"/>
<dbReference type="InterPro" id="IPR010796">
    <property type="entry name" value="C2_B9-type_dom"/>
</dbReference>
<dbReference type="Pfam" id="PF07162">
    <property type="entry name" value="B9-C2"/>
    <property type="match status" value="1"/>
</dbReference>
<keyword evidence="5" id="KW-0966">Cell projection</keyword>
<dbReference type="GO" id="GO:0036038">
    <property type="term" value="C:MKS complex"/>
    <property type="evidence" value="ECO:0007669"/>
    <property type="project" value="TreeGrafter"/>
</dbReference>
<evidence type="ECO:0000256" key="5">
    <source>
        <dbReference type="ARBA" id="ARBA00023273"/>
    </source>
</evidence>
<feature type="domain" description="Tectonic-1-3 N-terminal" evidence="8">
    <location>
        <begin position="270"/>
        <end position="344"/>
    </location>
</feature>
<gene>
    <name evidence="9" type="primary">CSON006391</name>
</gene>
<dbReference type="EMBL" id="UFQT01002404">
    <property type="protein sequence ID" value="SSX33386.1"/>
    <property type="molecule type" value="Genomic_DNA"/>
</dbReference>
<dbReference type="PANTHER" id="PTHR12968:SF2">
    <property type="entry name" value="B9 DOMAIN-CONTAINING PROTEIN 2"/>
    <property type="match status" value="1"/>
</dbReference>
<evidence type="ECO:0000259" key="8">
    <source>
        <dbReference type="Pfam" id="PF25752"/>
    </source>
</evidence>
<dbReference type="VEuPathDB" id="VectorBase:CSON006391"/>
<dbReference type="OMA" id="DFQYNHG"/>
<evidence type="ECO:0000256" key="6">
    <source>
        <dbReference type="ARBA" id="ARBA00038411"/>
    </source>
</evidence>
<dbReference type="GO" id="GO:0060271">
    <property type="term" value="P:cilium assembly"/>
    <property type="evidence" value="ECO:0007669"/>
    <property type="project" value="TreeGrafter"/>
</dbReference>
<evidence type="ECO:0000256" key="4">
    <source>
        <dbReference type="ARBA" id="ARBA00023212"/>
    </source>
</evidence>
<evidence type="ECO:0000256" key="7">
    <source>
        <dbReference type="ARBA" id="ARBA00039272"/>
    </source>
</evidence>
<keyword evidence="3" id="KW-0970">Cilium biogenesis/degradation</keyword>
<protein>
    <recommendedName>
        <fullName evidence="7">B9 domain-containing protein 2</fullName>
    </recommendedName>
</protein>